<protein>
    <submittedName>
        <fullName evidence="1">Uncharacterized protein</fullName>
    </submittedName>
</protein>
<reference evidence="1" key="1">
    <citation type="submission" date="2022-07" db="EMBL/GenBank/DDBJ databases">
        <title>Genome Sequence of Lecanicillium saksenae.</title>
        <authorList>
            <person name="Buettner E."/>
        </authorList>
    </citation>
    <scope>NUCLEOTIDE SEQUENCE</scope>
    <source>
        <strain evidence="1">VT-O1</strain>
    </source>
</reference>
<organism evidence="1 2">
    <name type="scientific">Lecanicillium saksenae</name>
    <dbReference type="NCBI Taxonomy" id="468837"/>
    <lineage>
        <taxon>Eukaryota</taxon>
        <taxon>Fungi</taxon>
        <taxon>Dikarya</taxon>
        <taxon>Ascomycota</taxon>
        <taxon>Pezizomycotina</taxon>
        <taxon>Sordariomycetes</taxon>
        <taxon>Hypocreomycetidae</taxon>
        <taxon>Hypocreales</taxon>
        <taxon>Cordycipitaceae</taxon>
        <taxon>Lecanicillium</taxon>
    </lineage>
</organism>
<accession>A0ACC1R801</accession>
<gene>
    <name evidence="1" type="ORF">NLG97_g565</name>
</gene>
<name>A0ACC1R801_9HYPO</name>
<dbReference type="Proteomes" id="UP001148737">
    <property type="component" value="Unassembled WGS sequence"/>
</dbReference>
<evidence type="ECO:0000313" key="1">
    <source>
        <dbReference type="EMBL" id="KAJ3499157.1"/>
    </source>
</evidence>
<dbReference type="EMBL" id="JANAKD010000020">
    <property type="protein sequence ID" value="KAJ3499157.1"/>
    <property type="molecule type" value="Genomic_DNA"/>
</dbReference>
<sequence length="328" mass="35699">MFHLRKPYHKLLETNTIAQYKRLVAAKLANFTEGVAQVRMAGQATKLGHLDRTTTEPRDKELLQVEITSIDAPNEKIRLLKLGLQGGPSKFLAGQWLDTFVPGDPKPGGFTIASSPSAAARPIDPYLELAVQEAPENPAAAWLWRPKEEILGKILQVRVGGSFVCPPIGGLGGIRHIVLVAGGVGINPLMSILGYLADESETLNISISIFYGTKVPVNGKLDNILFLNRIRALYDQRPIAGNLKLFLTGPFDRTKDIVGSATGNFSIKPGRMTAADLLPELRTADTKDSTLVYVCGPPAMTDYFVGLLTAPDMADIFNAAHVKSEKWW</sequence>
<comment type="caution">
    <text evidence="1">The sequence shown here is derived from an EMBL/GenBank/DDBJ whole genome shotgun (WGS) entry which is preliminary data.</text>
</comment>
<keyword evidence="2" id="KW-1185">Reference proteome</keyword>
<proteinExistence type="predicted"/>
<evidence type="ECO:0000313" key="2">
    <source>
        <dbReference type="Proteomes" id="UP001148737"/>
    </source>
</evidence>